<comment type="caution">
    <text evidence="1">The sequence shown here is derived from an EMBL/GenBank/DDBJ whole genome shotgun (WGS) entry which is preliminary data.</text>
</comment>
<dbReference type="PROSITE" id="PS01228">
    <property type="entry name" value="COF_1"/>
    <property type="match status" value="1"/>
</dbReference>
<keyword evidence="2" id="KW-1185">Reference proteome</keyword>
<dbReference type="PANTHER" id="PTHR10000">
    <property type="entry name" value="PHOSPHOSERINE PHOSPHATASE"/>
    <property type="match status" value="1"/>
</dbReference>
<organism evidence="1 2">
    <name type="scientific">Marinomonas hwangdonensis</name>
    <dbReference type="NCBI Taxonomy" id="1053647"/>
    <lineage>
        <taxon>Bacteria</taxon>
        <taxon>Pseudomonadati</taxon>
        <taxon>Pseudomonadota</taxon>
        <taxon>Gammaproteobacteria</taxon>
        <taxon>Oceanospirillales</taxon>
        <taxon>Oceanospirillaceae</taxon>
        <taxon>Marinomonas</taxon>
    </lineage>
</organism>
<dbReference type="NCBIfam" id="TIGR01484">
    <property type="entry name" value="HAD-SF-IIB"/>
    <property type="match status" value="1"/>
</dbReference>
<dbReference type="Gene3D" id="3.30.1240.10">
    <property type="match status" value="1"/>
</dbReference>
<dbReference type="InterPro" id="IPR023214">
    <property type="entry name" value="HAD_sf"/>
</dbReference>
<dbReference type="GO" id="GO:0016791">
    <property type="term" value="F:phosphatase activity"/>
    <property type="evidence" value="ECO:0007669"/>
    <property type="project" value="TreeGrafter"/>
</dbReference>
<evidence type="ECO:0000313" key="2">
    <source>
        <dbReference type="Proteomes" id="UP000280507"/>
    </source>
</evidence>
<evidence type="ECO:0000313" key="1">
    <source>
        <dbReference type="EMBL" id="RNF49656.1"/>
    </source>
</evidence>
<protein>
    <submittedName>
        <fullName evidence="1">HAD family phosphatase</fullName>
    </submittedName>
</protein>
<dbReference type="GO" id="GO:0000287">
    <property type="term" value="F:magnesium ion binding"/>
    <property type="evidence" value="ECO:0007669"/>
    <property type="project" value="TreeGrafter"/>
</dbReference>
<dbReference type="Gene3D" id="3.40.50.1000">
    <property type="entry name" value="HAD superfamily/HAD-like"/>
    <property type="match status" value="1"/>
</dbReference>
<accession>A0A3M8Q0V0</accession>
<dbReference type="SUPFAM" id="SSF56784">
    <property type="entry name" value="HAD-like"/>
    <property type="match status" value="1"/>
</dbReference>
<dbReference type="AlphaFoldDB" id="A0A3M8Q0V0"/>
<dbReference type="Proteomes" id="UP000280507">
    <property type="component" value="Unassembled WGS sequence"/>
</dbReference>
<dbReference type="OrthoDB" id="5498330at2"/>
<dbReference type="EMBL" id="RIZG01000007">
    <property type="protein sequence ID" value="RNF49656.1"/>
    <property type="molecule type" value="Genomic_DNA"/>
</dbReference>
<sequence>MELVAFDLDGTLLNRHQRLSQYTIETLERLKSAGVFYTVVTGRSHFAAMPCIQGHAFPNWQIFKNGVEWWNPQKQHYRHNNLLSQNHITTLLDSFRTHKVTPYIFCLEEDGTHRVYHSALQGGSDDRIAKELGSHENMSLHPLDELSHTARITNISAMGHPEIIKNIIKDAHGHDHLTAYSGGGIYDPNAFWLDIHHSNVNKGAALAELKAEIGAKTILAFGDGDNDLSMFEVADEAFATENAAEHVKQAASHLVGHHDEDGVAKYLRKRYDL</sequence>
<dbReference type="InterPro" id="IPR036412">
    <property type="entry name" value="HAD-like_sf"/>
</dbReference>
<dbReference type="Pfam" id="PF08282">
    <property type="entry name" value="Hydrolase_3"/>
    <property type="match status" value="1"/>
</dbReference>
<dbReference type="PANTHER" id="PTHR10000:SF8">
    <property type="entry name" value="HAD SUPERFAMILY HYDROLASE-LIKE, TYPE 3"/>
    <property type="match status" value="1"/>
</dbReference>
<name>A0A3M8Q0V0_9GAMM</name>
<dbReference type="GO" id="GO:0005829">
    <property type="term" value="C:cytosol"/>
    <property type="evidence" value="ECO:0007669"/>
    <property type="project" value="TreeGrafter"/>
</dbReference>
<reference evidence="1 2" key="1">
    <citation type="journal article" date="2012" name="Int. J. Syst. Evol. Microbiol.">
        <title>Marinomonas hwangdonensis sp. nov., isolated from seawater.</title>
        <authorList>
            <person name="Jung Y.T."/>
            <person name="Oh T.K."/>
            <person name="Yoon J.H."/>
        </authorList>
    </citation>
    <scope>NUCLEOTIDE SEQUENCE [LARGE SCALE GENOMIC DNA]</scope>
    <source>
        <strain evidence="1 2">HDW-15</strain>
    </source>
</reference>
<proteinExistence type="predicted"/>
<gene>
    <name evidence="1" type="ORF">EBI00_12015</name>
</gene>
<dbReference type="RefSeq" id="WP_123096179.1">
    <property type="nucleotide sequence ID" value="NZ_RIZG01000007.1"/>
</dbReference>
<dbReference type="InterPro" id="IPR006379">
    <property type="entry name" value="HAD-SF_hydro_IIB"/>
</dbReference>